<keyword evidence="7" id="KW-0539">Nucleus</keyword>
<dbReference type="InterPro" id="IPR007128">
    <property type="entry name" value="PMF1/Nnf1"/>
</dbReference>
<evidence type="ECO:0000313" key="11">
    <source>
        <dbReference type="Proteomes" id="UP000436088"/>
    </source>
</evidence>
<dbReference type="AlphaFoldDB" id="A0A6A2ZN31"/>
<evidence type="ECO:0000256" key="6">
    <source>
        <dbReference type="ARBA" id="ARBA00022838"/>
    </source>
</evidence>
<protein>
    <submittedName>
        <fullName evidence="10">Adaptin family protein</fullName>
    </submittedName>
</protein>
<keyword evidence="5" id="KW-0498">Mitosis</keyword>
<organism evidence="10 11">
    <name type="scientific">Hibiscus syriacus</name>
    <name type="common">Rose of Sharon</name>
    <dbReference type="NCBI Taxonomy" id="106335"/>
    <lineage>
        <taxon>Eukaryota</taxon>
        <taxon>Viridiplantae</taxon>
        <taxon>Streptophyta</taxon>
        <taxon>Embryophyta</taxon>
        <taxon>Tracheophyta</taxon>
        <taxon>Spermatophyta</taxon>
        <taxon>Magnoliopsida</taxon>
        <taxon>eudicotyledons</taxon>
        <taxon>Gunneridae</taxon>
        <taxon>Pentapetalae</taxon>
        <taxon>rosids</taxon>
        <taxon>malvids</taxon>
        <taxon>Malvales</taxon>
        <taxon>Malvaceae</taxon>
        <taxon>Malvoideae</taxon>
        <taxon>Hibiscus</taxon>
    </lineage>
</organism>
<sequence>MGSRNVGGQVTAMGKRQSDLKKSFNLAVRSLLTTCSAQEFSKAFPTFTNVEQQRLHQLFIQVITSLHGNVEDEFESLCRETQVGDALDTVEQLVEEQSLDSLFSERTNVMDAVHSLLTAKKAEIHYLRGLLERAEEHKRLIQARVDLLKNNTQEVLDTKHVVEKVVERWNFKLQGNLKRSALNGPQLVVLSRCIFDCRGMKCSKVFSFTAAVACWCTCMSFQFAKATLLHAD</sequence>
<dbReference type="GO" id="GO:0051301">
    <property type="term" value="P:cell division"/>
    <property type="evidence" value="ECO:0007669"/>
    <property type="project" value="UniProtKB-KW"/>
</dbReference>
<dbReference type="Proteomes" id="UP000436088">
    <property type="component" value="Unassembled WGS sequence"/>
</dbReference>
<evidence type="ECO:0000256" key="5">
    <source>
        <dbReference type="ARBA" id="ARBA00022776"/>
    </source>
</evidence>
<dbReference type="Pfam" id="PF03980">
    <property type="entry name" value="Nnf1"/>
    <property type="match status" value="1"/>
</dbReference>
<gene>
    <name evidence="10" type="ORF">F3Y22_tig00110816pilonHSYRG00037</name>
</gene>
<dbReference type="PANTHER" id="PTHR15459:SF3">
    <property type="entry name" value="POLYAMINE-MODULATED FACTOR 1"/>
    <property type="match status" value="1"/>
</dbReference>
<comment type="subcellular location">
    <subcellularLocation>
        <location evidence="2">Chromosome</location>
        <location evidence="2">Centromere</location>
        <location evidence="2">Kinetochore</location>
    </subcellularLocation>
    <subcellularLocation>
        <location evidence="1">Nucleus</location>
    </subcellularLocation>
</comment>
<proteinExistence type="predicted"/>
<dbReference type="GO" id="GO:0005634">
    <property type="term" value="C:nucleus"/>
    <property type="evidence" value="ECO:0007669"/>
    <property type="project" value="UniProtKB-SubCell"/>
</dbReference>
<evidence type="ECO:0000256" key="2">
    <source>
        <dbReference type="ARBA" id="ARBA00004629"/>
    </source>
</evidence>
<evidence type="ECO:0000256" key="7">
    <source>
        <dbReference type="ARBA" id="ARBA00023242"/>
    </source>
</evidence>
<dbReference type="EMBL" id="VEPZ02001122">
    <property type="protein sequence ID" value="KAE8693173.1"/>
    <property type="molecule type" value="Genomic_DNA"/>
</dbReference>
<keyword evidence="6" id="KW-0995">Kinetochore</keyword>
<evidence type="ECO:0000256" key="4">
    <source>
        <dbReference type="ARBA" id="ARBA00022618"/>
    </source>
</evidence>
<keyword evidence="11" id="KW-1185">Reference proteome</keyword>
<accession>A0A6A2ZN31</accession>
<keyword evidence="3" id="KW-0158">Chromosome</keyword>
<name>A0A6A2ZN31_HIBSY</name>
<keyword evidence="9" id="KW-0137">Centromere</keyword>
<dbReference type="GO" id="GO:0007059">
    <property type="term" value="P:chromosome segregation"/>
    <property type="evidence" value="ECO:0007669"/>
    <property type="project" value="TreeGrafter"/>
</dbReference>
<evidence type="ECO:0000256" key="3">
    <source>
        <dbReference type="ARBA" id="ARBA00022454"/>
    </source>
</evidence>
<reference evidence="10" key="1">
    <citation type="submission" date="2019-09" db="EMBL/GenBank/DDBJ databases">
        <title>Draft genome information of white flower Hibiscus syriacus.</title>
        <authorList>
            <person name="Kim Y.-M."/>
        </authorList>
    </citation>
    <scope>NUCLEOTIDE SEQUENCE [LARGE SCALE GENOMIC DNA]</scope>
    <source>
        <strain evidence="10">YM2019G1</strain>
    </source>
</reference>
<keyword evidence="8" id="KW-0131">Cell cycle</keyword>
<evidence type="ECO:0000256" key="8">
    <source>
        <dbReference type="ARBA" id="ARBA00023306"/>
    </source>
</evidence>
<keyword evidence="4" id="KW-0132">Cell division</keyword>
<evidence type="ECO:0000313" key="10">
    <source>
        <dbReference type="EMBL" id="KAE8693173.1"/>
    </source>
</evidence>
<dbReference type="GO" id="GO:0000444">
    <property type="term" value="C:MIS12/MIND type complex"/>
    <property type="evidence" value="ECO:0007669"/>
    <property type="project" value="InterPro"/>
</dbReference>
<dbReference type="PANTHER" id="PTHR15459">
    <property type="entry name" value="POLYAMINE-MODULATED FACTOR 1"/>
    <property type="match status" value="1"/>
</dbReference>
<evidence type="ECO:0000256" key="1">
    <source>
        <dbReference type="ARBA" id="ARBA00004123"/>
    </source>
</evidence>
<evidence type="ECO:0000256" key="9">
    <source>
        <dbReference type="ARBA" id="ARBA00023328"/>
    </source>
</evidence>
<comment type="caution">
    <text evidence="10">The sequence shown here is derived from an EMBL/GenBank/DDBJ whole genome shotgun (WGS) entry which is preliminary data.</text>
</comment>